<protein>
    <submittedName>
        <fullName evidence="1">Uncharacterized protein</fullName>
    </submittedName>
</protein>
<sequence length="181" mass="20896">MTECLAILGELRQLVYEWKYQLSQSKKSAGGLLTHHTYLQVLPQEHTRLRGIQLRAIEERLSELQRDLRAMVRISRQTIALSTQAALALEPKDGYQKVLGITPSYTKEIVSRHAEDYERVCSALAEDMRRVIDTLESKPLAENWLKVDFLVDDFEERMLLLGRAQIVRSTREEEKRLGLSS</sequence>
<evidence type="ECO:0000313" key="2">
    <source>
        <dbReference type="Proteomes" id="UP001140094"/>
    </source>
</evidence>
<reference evidence="1" key="1">
    <citation type="submission" date="2022-07" db="EMBL/GenBank/DDBJ databases">
        <title>Phylogenomic reconstructions and comparative analyses of Kickxellomycotina fungi.</title>
        <authorList>
            <person name="Reynolds N.K."/>
            <person name="Stajich J.E."/>
            <person name="Barry K."/>
            <person name="Grigoriev I.V."/>
            <person name="Crous P."/>
            <person name="Smith M.E."/>
        </authorList>
    </citation>
    <scope>NUCLEOTIDE SEQUENCE</scope>
    <source>
        <strain evidence="1">NRRL 1565</strain>
    </source>
</reference>
<proteinExistence type="predicted"/>
<dbReference type="AlphaFoldDB" id="A0A9W8LUR2"/>
<keyword evidence="2" id="KW-1185">Reference proteome</keyword>
<accession>A0A9W8LUR2</accession>
<name>A0A9W8LUR2_9FUNG</name>
<comment type="caution">
    <text evidence="1">The sequence shown here is derived from an EMBL/GenBank/DDBJ whole genome shotgun (WGS) entry which is preliminary data.</text>
</comment>
<gene>
    <name evidence="1" type="ORF">H4R20_001205</name>
</gene>
<organism evidence="1 2">
    <name type="scientific">Coemansia guatemalensis</name>
    <dbReference type="NCBI Taxonomy" id="2761395"/>
    <lineage>
        <taxon>Eukaryota</taxon>
        <taxon>Fungi</taxon>
        <taxon>Fungi incertae sedis</taxon>
        <taxon>Zoopagomycota</taxon>
        <taxon>Kickxellomycotina</taxon>
        <taxon>Kickxellomycetes</taxon>
        <taxon>Kickxellales</taxon>
        <taxon>Kickxellaceae</taxon>
        <taxon>Coemansia</taxon>
    </lineage>
</organism>
<dbReference type="Proteomes" id="UP001140094">
    <property type="component" value="Unassembled WGS sequence"/>
</dbReference>
<dbReference type="EMBL" id="JANBUO010000094">
    <property type="protein sequence ID" value="KAJ2807638.1"/>
    <property type="molecule type" value="Genomic_DNA"/>
</dbReference>
<evidence type="ECO:0000313" key="1">
    <source>
        <dbReference type="EMBL" id="KAJ2807638.1"/>
    </source>
</evidence>
<dbReference type="OrthoDB" id="5577597at2759"/>